<organism evidence="1 2">
    <name type="scientific">Kushneria sinocarnis</name>
    <dbReference type="NCBI Taxonomy" id="595502"/>
    <lineage>
        <taxon>Bacteria</taxon>
        <taxon>Pseudomonadati</taxon>
        <taxon>Pseudomonadota</taxon>
        <taxon>Gammaproteobacteria</taxon>
        <taxon>Oceanospirillales</taxon>
        <taxon>Halomonadaceae</taxon>
        <taxon>Kushneria</taxon>
    </lineage>
</organism>
<comment type="caution">
    <text evidence="1">The sequence shown here is derived from an EMBL/GenBank/DDBJ whole genome shotgun (WGS) entry which is preliminary data.</text>
</comment>
<name>A0A420WX62_9GAMM</name>
<evidence type="ECO:0000313" key="2">
    <source>
        <dbReference type="Proteomes" id="UP000281975"/>
    </source>
</evidence>
<dbReference type="AlphaFoldDB" id="A0A420WX62"/>
<reference evidence="1 2" key="1">
    <citation type="submission" date="2018-10" db="EMBL/GenBank/DDBJ databases">
        <title>Genomic Encyclopedia of Type Strains, Phase IV (KMG-IV): sequencing the most valuable type-strain genomes for metagenomic binning, comparative biology and taxonomic classification.</title>
        <authorList>
            <person name="Goeker M."/>
        </authorList>
    </citation>
    <scope>NUCLEOTIDE SEQUENCE [LARGE SCALE GENOMIC DNA]</scope>
    <source>
        <strain evidence="1 2">DSM 23229</strain>
    </source>
</reference>
<dbReference type="RefSeq" id="WP_147408742.1">
    <property type="nucleotide sequence ID" value="NZ_RBIN01000004.1"/>
</dbReference>
<proteinExistence type="predicted"/>
<accession>A0A420WX62</accession>
<dbReference type="EMBL" id="RBIN01000004">
    <property type="protein sequence ID" value="RKR04320.1"/>
    <property type="molecule type" value="Genomic_DNA"/>
</dbReference>
<dbReference type="Proteomes" id="UP000281975">
    <property type="component" value="Unassembled WGS sequence"/>
</dbReference>
<keyword evidence="2" id="KW-1185">Reference proteome</keyword>
<dbReference type="OrthoDB" id="6184294at2"/>
<protein>
    <submittedName>
        <fullName evidence="1">Uncharacterized protein</fullName>
    </submittedName>
</protein>
<gene>
    <name evidence="1" type="ORF">C7446_1525</name>
</gene>
<sequence length="106" mass="11666">MQKATDKECVQGVHHLIGSTLRDGRRDRTGRIVGIDQTRDHPVVDIVWAGQRRADRIIVTCDQLRELVAACRRQETISRAPGPVGHATGETVVGAPPVLAEQRRLA</sequence>
<evidence type="ECO:0000313" key="1">
    <source>
        <dbReference type="EMBL" id="RKR04320.1"/>
    </source>
</evidence>